<proteinExistence type="predicted"/>
<keyword evidence="2" id="KW-1185">Reference proteome</keyword>
<dbReference type="AlphaFoldDB" id="A0A8J3L6Y6"/>
<gene>
    <name evidence="1" type="ORF">Cme02nite_38540</name>
</gene>
<accession>A0A8J3L6Y6</accession>
<organism evidence="1 2">
    <name type="scientific">Catellatospora methionotrophica</name>
    <dbReference type="NCBI Taxonomy" id="121620"/>
    <lineage>
        <taxon>Bacteria</taxon>
        <taxon>Bacillati</taxon>
        <taxon>Actinomycetota</taxon>
        <taxon>Actinomycetes</taxon>
        <taxon>Micromonosporales</taxon>
        <taxon>Micromonosporaceae</taxon>
        <taxon>Catellatospora</taxon>
    </lineage>
</organism>
<dbReference type="RefSeq" id="WP_166379926.1">
    <property type="nucleotide sequence ID" value="NZ_BAAATT010000005.1"/>
</dbReference>
<evidence type="ECO:0000313" key="1">
    <source>
        <dbReference type="EMBL" id="GIG15522.1"/>
    </source>
</evidence>
<protein>
    <submittedName>
        <fullName evidence="1">Uncharacterized protein</fullName>
    </submittedName>
</protein>
<name>A0A8J3L6Y6_9ACTN</name>
<reference evidence="1" key="1">
    <citation type="submission" date="2021-01" db="EMBL/GenBank/DDBJ databases">
        <title>Whole genome shotgun sequence of Catellatospora methionotrophica NBRC 14553.</title>
        <authorList>
            <person name="Komaki H."/>
            <person name="Tamura T."/>
        </authorList>
    </citation>
    <scope>NUCLEOTIDE SEQUENCE</scope>
    <source>
        <strain evidence="1">NBRC 14553</strain>
    </source>
</reference>
<comment type="caution">
    <text evidence="1">The sequence shown here is derived from an EMBL/GenBank/DDBJ whole genome shotgun (WGS) entry which is preliminary data.</text>
</comment>
<sequence>MNDQYAIHCGNPEHRSYGPAATYATRAEAERYLPYASPCMRVMTRTDRSWTPVEAREVTA</sequence>
<evidence type="ECO:0000313" key="2">
    <source>
        <dbReference type="Proteomes" id="UP000660339"/>
    </source>
</evidence>
<dbReference type="EMBL" id="BONJ01000020">
    <property type="protein sequence ID" value="GIG15522.1"/>
    <property type="molecule type" value="Genomic_DNA"/>
</dbReference>
<dbReference type="Proteomes" id="UP000660339">
    <property type="component" value="Unassembled WGS sequence"/>
</dbReference>